<dbReference type="PATRIC" id="fig|1196324.3.peg.1210"/>
<dbReference type="EMBL" id="AKKV01000021">
    <property type="protein sequence ID" value="EIT86479.1"/>
    <property type="molecule type" value="Genomic_DNA"/>
</dbReference>
<evidence type="ECO:0000256" key="4">
    <source>
        <dbReference type="ARBA" id="ARBA00022538"/>
    </source>
</evidence>
<dbReference type="Pfam" id="PF02386">
    <property type="entry name" value="TrkH"/>
    <property type="match status" value="1"/>
</dbReference>
<proteinExistence type="predicted"/>
<dbReference type="GO" id="GO:0015379">
    <property type="term" value="F:potassium:chloride symporter activity"/>
    <property type="evidence" value="ECO:0007669"/>
    <property type="project" value="InterPro"/>
</dbReference>
<evidence type="ECO:0000256" key="1">
    <source>
        <dbReference type="ARBA" id="ARBA00004651"/>
    </source>
</evidence>
<evidence type="ECO:0000256" key="9">
    <source>
        <dbReference type="ARBA" id="ARBA00023136"/>
    </source>
</evidence>
<feature type="transmembrane region" description="Helical" evidence="10">
    <location>
        <begin position="14"/>
        <end position="32"/>
    </location>
</feature>
<comment type="caution">
    <text evidence="11">The sequence shown here is derived from an EMBL/GenBank/DDBJ whole genome shotgun (WGS) entry which is preliminary data.</text>
</comment>
<keyword evidence="5 10" id="KW-0812">Transmembrane</keyword>
<keyword evidence="7 10" id="KW-1133">Transmembrane helix</keyword>
<feature type="transmembrane region" description="Helical" evidence="10">
    <location>
        <begin position="130"/>
        <end position="151"/>
    </location>
</feature>
<dbReference type="PANTHER" id="PTHR32024">
    <property type="entry name" value="TRK SYSTEM POTASSIUM UPTAKE PROTEIN TRKG-RELATED"/>
    <property type="match status" value="1"/>
</dbReference>
<organism evidence="11 12">
    <name type="scientific">Fictibacillus macauensis ZFHKF-1</name>
    <dbReference type="NCBI Taxonomy" id="1196324"/>
    <lineage>
        <taxon>Bacteria</taxon>
        <taxon>Bacillati</taxon>
        <taxon>Bacillota</taxon>
        <taxon>Bacilli</taxon>
        <taxon>Bacillales</taxon>
        <taxon>Fictibacillaceae</taxon>
        <taxon>Fictibacillus</taxon>
    </lineage>
</organism>
<dbReference type="RefSeq" id="WP_007201284.1">
    <property type="nucleotide sequence ID" value="NZ_AKKV01000021.1"/>
</dbReference>
<dbReference type="Proteomes" id="UP000004080">
    <property type="component" value="Unassembled WGS sequence"/>
</dbReference>
<evidence type="ECO:0000256" key="3">
    <source>
        <dbReference type="ARBA" id="ARBA00022475"/>
    </source>
</evidence>
<dbReference type="eggNOG" id="COG0168">
    <property type="taxonomic scope" value="Bacteria"/>
</dbReference>
<evidence type="ECO:0000256" key="6">
    <source>
        <dbReference type="ARBA" id="ARBA00022958"/>
    </source>
</evidence>
<feature type="transmembrane region" description="Helical" evidence="10">
    <location>
        <begin position="192"/>
        <end position="210"/>
    </location>
</feature>
<dbReference type="InterPro" id="IPR004772">
    <property type="entry name" value="TrkH"/>
</dbReference>
<accession>I8ALK2</accession>
<gene>
    <name evidence="11" type="ORF">A374_05936</name>
</gene>
<keyword evidence="9 10" id="KW-0472">Membrane</keyword>
<evidence type="ECO:0000256" key="7">
    <source>
        <dbReference type="ARBA" id="ARBA00022989"/>
    </source>
</evidence>
<keyword evidence="3" id="KW-1003">Cell membrane</keyword>
<evidence type="ECO:0000256" key="2">
    <source>
        <dbReference type="ARBA" id="ARBA00022448"/>
    </source>
</evidence>
<feature type="transmembrane region" description="Helical" evidence="10">
    <location>
        <begin position="405"/>
        <end position="429"/>
    </location>
</feature>
<dbReference type="GO" id="GO:0005886">
    <property type="term" value="C:plasma membrane"/>
    <property type="evidence" value="ECO:0007669"/>
    <property type="project" value="UniProtKB-SubCell"/>
</dbReference>
<evidence type="ECO:0000256" key="8">
    <source>
        <dbReference type="ARBA" id="ARBA00023065"/>
    </source>
</evidence>
<feature type="transmembrane region" description="Helical" evidence="10">
    <location>
        <begin position="44"/>
        <end position="63"/>
    </location>
</feature>
<dbReference type="AlphaFoldDB" id="I8ALK2"/>
<feature type="transmembrane region" description="Helical" evidence="10">
    <location>
        <begin position="230"/>
        <end position="249"/>
    </location>
</feature>
<evidence type="ECO:0000313" key="12">
    <source>
        <dbReference type="Proteomes" id="UP000004080"/>
    </source>
</evidence>
<evidence type="ECO:0000313" key="11">
    <source>
        <dbReference type="EMBL" id="EIT86479.1"/>
    </source>
</evidence>
<keyword evidence="4" id="KW-0633">Potassium transport</keyword>
<feature type="transmembrane region" description="Helical" evidence="10">
    <location>
        <begin position="75"/>
        <end position="99"/>
    </location>
</feature>
<comment type="subcellular location">
    <subcellularLocation>
        <location evidence="1">Cell membrane</location>
        <topology evidence="1">Multi-pass membrane protein</topology>
    </subcellularLocation>
</comment>
<evidence type="ECO:0000256" key="10">
    <source>
        <dbReference type="SAM" id="Phobius"/>
    </source>
</evidence>
<keyword evidence="8" id="KW-0406">Ion transport</keyword>
<evidence type="ECO:0000256" key="5">
    <source>
        <dbReference type="ARBA" id="ARBA00022692"/>
    </source>
</evidence>
<keyword evidence="6" id="KW-0630">Potassium</keyword>
<name>I8ALK2_9BACL</name>
<reference evidence="11 12" key="1">
    <citation type="journal article" date="2012" name="J. Bacteriol.">
        <title>Genome of Bacillus macauensis ZFHKF-1, a Long-Chain-Forming Bacterium.</title>
        <authorList>
            <person name="Cai L."/>
            <person name="Zhang T."/>
        </authorList>
    </citation>
    <scope>NUCLEOTIDE SEQUENCE [LARGE SCALE GENOMIC DNA]</scope>
    <source>
        <strain evidence="11 12">ZFHKF-1</strain>
    </source>
</reference>
<dbReference type="PANTHER" id="PTHR32024:SF1">
    <property type="entry name" value="KTR SYSTEM POTASSIUM UPTAKE PROTEIN B"/>
    <property type="match status" value="1"/>
</dbReference>
<keyword evidence="12" id="KW-1185">Reference proteome</keyword>
<feature type="transmembrane region" description="Helical" evidence="10">
    <location>
        <begin position="347"/>
        <end position="369"/>
    </location>
</feature>
<protein>
    <submittedName>
        <fullName evidence="11">Potassium uptake protein, TrkH family</fullName>
    </submittedName>
</protein>
<dbReference type="STRING" id="1196324.A374_05936"/>
<dbReference type="InterPro" id="IPR003445">
    <property type="entry name" value="Cat_transpt"/>
</dbReference>
<dbReference type="OrthoDB" id="9810952at2"/>
<dbReference type="NCBIfam" id="TIGR00933">
    <property type="entry name" value="2a38"/>
    <property type="match status" value="1"/>
</dbReference>
<keyword evidence="2" id="KW-0813">Transport</keyword>
<sequence>MKTNKQPLLTPPKMLVIGFALMILLGMCLLTLPIATVDGYGLSWLNALFTSTSATCVTGLIVVDTGDSFTLFGQIVILSLIQVGGLGFMTFATFVAFLFKRRISFRERLILQEALNTNEPQGIVKLARTVLLFTVTCELIGALLLALRFSFDMPIKKALYYGVFHAVSNFNNAGFDIMGNFKSLTDYKEDPVVTLTVSFLIILGGIGFIVVNDVLHHKRNLRCISLHSKVVITVTLILLVASTILIYILELHNPKTLEPLSLHGKWLSSFYQAVTPRTAGSNTLNITDLTQPTLFFTIILMFIGASPGSTGGGIKTTTFLTLIGAAWSQIKGKEDVVFFRQRIVPTMIYKALTVSLSAMLLVITVTMLLSITEHQAQFLKLLFEAVSAFGTVGLSMGLTPELTPIGKLLIVITMFIGRLGPLTVAIALAKRKEKEFYRYPKGKYMIG</sequence>